<sequence>FGFSPAGATAEPWLPQPASWAGLTVEAQQSDPASMLWLYRQALRIRRAEAGLGDGPFTWLDAPEGVLAFARGDRFVSVTNLSAVPVPLPDNTAILLSSSPLDDGLLPPDSTAWLRTQQRPPETSTTH</sequence>
<dbReference type="Gene3D" id="3.20.20.80">
    <property type="entry name" value="Glycosidases"/>
    <property type="match status" value="1"/>
</dbReference>
<gene>
    <name evidence="2" type="ORF">N136_01124</name>
</gene>
<accession>U2RVG8</accession>
<dbReference type="RefSeq" id="WP_021757612.1">
    <property type="nucleotide sequence ID" value="NZ_KI271982.1"/>
</dbReference>
<feature type="non-terminal residue" evidence="2">
    <location>
        <position position="1"/>
    </location>
</feature>
<organism evidence="2 3">
    <name type="scientific">Leifsonia aquatica ATCC 14665</name>
    <dbReference type="NCBI Taxonomy" id="1358026"/>
    <lineage>
        <taxon>Bacteria</taxon>
        <taxon>Bacillati</taxon>
        <taxon>Actinomycetota</taxon>
        <taxon>Actinomycetes</taxon>
        <taxon>Micrococcales</taxon>
        <taxon>Microbacteriaceae</taxon>
        <taxon>Leifsonia</taxon>
    </lineage>
</organism>
<dbReference type="HOGENOM" id="CLU_1964181_0_0_11"/>
<evidence type="ECO:0000313" key="3">
    <source>
        <dbReference type="Proteomes" id="UP000016605"/>
    </source>
</evidence>
<dbReference type="OrthoDB" id="5194875at2"/>
<evidence type="ECO:0000256" key="1">
    <source>
        <dbReference type="SAM" id="MobiDB-lite"/>
    </source>
</evidence>
<comment type="caution">
    <text evidence="2">The sequence shown here is derived from an EMBL/GenBank/DDBJ whole genome shotgun (WGS) entry which is preliminary data.</text>
</comment>
<feature type="region of interest" description="Disordered" evidence="1">
    <location>
        <begin position="107"/>
        <end position="127"/>
    </location>
</feature>
<reference evidence="2 3" key="1">
    <citation type="submission" date="2013-08" db="EMBL/GenBank/DDBJ databases">
        <authorList>
            <person name="Weinstock G."/>
            <person name="Sodergren E."/>
            <person name="Wylie T."/>
            <person name="Fulton L."/>
            <person name="Fulton R."/>
            <person name="Fronick C."/>
            <person name="O'Laughlin M."/>
            <person name="Godfrey J."/>
            <person name="Miner T."/>
            <person name="Herter B."/>
            <person name="Appelbaum E."/>
            <person name="Cordes M."/>
            <person name="Lek S."/>
            <person name="Wollam A."/>
            <person name="Pepin K.H."/>
            <person name="Palsikar V.B."/>
            <person name="Mitreva M."/>
            <person name="Wilson R.K."/>
        </authorList>
    </citation>
    <scope>NUCLEOTIDE SEQUENCE [LARGE SCALE GENOMIC DNA]</scope>
    <source>
        <strain evidence="2 3">ATCC 14665</strain>
    </source>
</reference>
<evidence type="ECO:0000313" key="2">
    <source>
        <dbReference type="EMBL" id="ERK72514.1"/>
    </source>
</evidence>
<dbReference type="Proteomes" id="UP000016605">
    <property type="component" value="Unassembled WGS sequence"/>
</dbReference>
<dbReference type="GO" id="GO:0016798">
    <property type="term" value="F:hydrolase activity, acting on glycosyl bonds"/>
    <property type="evidence" value="ECO:0007669"/>
    <property type="project" value="UniProtKB-KW"/>
</dbReference>
<dbReference type="PATRIC" id="fig|1358026.3.peg.974"/>
<feature type="compositionally biased region" description="Polar residues" evidence="1">
    <location>
        <begin position="113"/>
        <end position="127"/>
    </location>
</feature>
<name>U2RVG8_LEIAQ</name>
<dbReference type="AlphaFoldDB" id="U2RVG8"/>
<proteinExistence type="predicted"/>
<dbReference type="EMBL" id="AWVQ01000122">
    <property type="protein sequence ID" value="ERK72514.1"/>
    <property type="molecule type" value="Genomic_DNA"/>
</dbReference>
<protein>
    <submittedName>
        <fullName evidence="2">Uncharacterized protein</fullName>
    </submittedName>
</protein>